<evidence type="ECO:0000256" key="1">
    <source>
        <dbReference type="SAM" id="MobiDB-lite"/>
    </source>
</evidence>
<dbReference type="EMBL" id="FOET01000009">
    <property type="protein sequence ID" value="SEQ53022.1"/>
    <property type="molecule type" value="Genomic_DNA"/>
</dbReference>
<sequence length="70" mass="7060">MEAEERESGTTAEEARAGASGRPPGAGAVPMRDLLASCAAADAVSTPPAPERRTALEGRPDDEGPRAEAA</sequence>
<dbReference type="AlphaFoldDB" id="A0A1H9GSG2"/>
<feature type="compositionally biased region" description="Basic and acidic residues" evidence="1">
    <location>
        <begin position="50"/>
        <end position="70"/>
    </location>
</feature>
<evidence type="ECO:0000313" key="3">
    <source>
        <dbReference type="Proteomes" id="UP000199055"/>
    </source>
</evidence>
<evidence type="ECO:0000313" key="2">
    <source>
        <dbReference type="EMBL" id="SEQ53022.1"/>
    </source>
</evidence>
<keyword evidence="3" id="KW-1185">Reference proteome</keyword>
<dbReference type="Proteomes" id="UP000199055">
    <property type="component" value="Unassembled WGS sequence"/>
</dbReference>
<gene>
    <name evidence="2" type="ORF">SAMN05216481_109187</name>
</gene>
<protein>
    <submittedName>
        <fullName evidence="2">Uncharacterized protein</fullName>
    </submittedName>
</protein>
<feature type="region of interest" description="Disordered" evidence="1">
    <location>
        <begin position="1"/>
        <end position="70"/>
    </location>
</feature>
<organism evidence="2 3">
    <name type="scientific">Streptomyces radiopugnans</name>
    <dbReference type="NCBI Taxonomy" id="403935"/>
    <lineage>
        <taxon>Bacteria</taxon>
        <taxon>Bacillati</taxon>
        <taxon>Actinomycetota</taxon>
        <taxon>Actinomycetes</taxon>
        <taxon>Kitasatosporales</taxon>
        <taxon>Streptomycetaceae</taxon>
        <taxon>Streptomyces</taxon>
    </lineage>
</organism>
<name>A0A1H9GSG2_9ACTN</name>
<feature type="compositionally biased region" description="Low complexity" evidence="1">
    <location>
        <begin position="17"/>
        <end position="28"/>
    </location>
</feature>
<proteinExistence type="predicted"/>
<dbReference type="STRING" id="403935.SAMN05216481_109187"/>
<accession>A0A1H9GSG2</accession>
<dbReference type="RefSeq" id="WP_093660667.1">
    <property type="nucleotide sequence ID" value="NZ_FOET01000009.1"/>
</dbReference>
<reference evidence="2 3" key="1">
    <citation type="submission" date="2016-10" db="EMBL/GenBank/DDBJ databases">
        <authorList>
            <person name="de Groot N.N."/>
        </authorList>
    </citation>
    <scope>NUCLEOTIDE SEQUENCE [LARGE SCALE GENOMIC DNA]</scope>
    <source>
        <strain evidence="2 3">CGMCC 4.3519</strain>
    </source>
</reference>